<dbReference type="RefSeq" id="XP_014154259.1">
    <property type="nucleotide sequence ID" value="XM_014298784.1"/>
</dbReference>
<gene>
    <name evidence="1" type="ORF">SARC_07275</name>
</gene>
<accession>A0A0L0FU50</accession>
<protein>
    <submittedName>
        <fullName evidence="1">Uncharacterized protein</fullName>
    </submittedName>
</protein>
<proteinExistence type="predicted"/>
<reference evidence="1 2" key="1">
    <citation type="submission" date="2011-02" db="EMBL/GenBank/DDBJ databases">
        <title>The Genome Sequence of Sphaeroforma arctica JP610.</title>
        <authorList>
            <consortium name="The Broad Institute Genome Sequencing Platform"/>
            <person name="Russ C."/>
            <person name="Cuomo C."/>
            <person name="Young S.K."/>
            <person name="Zeng Q."/>
            <person name="Gargeya S."/>
            <person name="Alvarado L."/>
            <person name="Berlin A."/>
            <person name="Chapman S.B."/>
            <person name="Chen Z."/>
            <person name="Freedman E."/>
            <person name="Gellesch M."/>
            <person name="Goldberg J."/>
            <person name="Griggs A."/>
            <person name="Gujja S."/>
            <person name="Heilman E."/>
            <person name="Heiman D."/>
            <person name="Howarth C."/>
            <person name="Mehta T."/>
            <person name="Neiman D."/>
            <person name="Pearson M."/>
            <person name="Roberts A."/>
            <person name="Saif S."/>
            <person name="Shea T."/>
            <person name="Shenoy N."/>
            <person name="Sisk P."/>
            <person name="Stolte C."/>
            <person name="Sykes S."/>
            <person name="White J."/>
            <person name="Yandava C."/>
            <person name="Burger G."/>
            <person name="Gray M.W."/>
            <person name="Holland P.W.H."/>
            <person name="King N."/>
            <person name="Lang F.B.F."/>
            <person name="Roger A.J."/>
            <person name="Ruiz-Trillo I."/>
            <person name="Haas B."/>
            <person name="Nusbaum C."/>
            <person name="Birren B."/>
        </authorList>
    </citation>
    <scope>NUCLEOTIDE SEQUENCE [LARGE SCALE GENOMIC DNA]</scope>
    <source>
        <strain evidence="1 2">JP610</strain>
    </source>
</reference>
<evidence type="ECO:0000313" key="2">
    <source>
        <dbReference type="Proteomes" id="UP000054560"/>
    </source>
</evidence>
<evidence type="ECO:0000313" key="1">
    <source>
        <dbReference type="EMBL" id="KNC80357.1"/>
    </source>
</evidence>
<sequence>MQEFYDLPERLNEQTVLWEDVVDILPQPVDLADVPTFTTLFDKGARGYRSIGVTRRYSMRDLLERYLQQYGDWEYVRGATQVLHTQSVQQQQHVQYIRDKRTKRELFVLEILKVNSNPETATLDADQLKKLTVAQRDALLVAEWPEIPLDHPFLKGFRERGTVSPRRSTVKAIAGMVRLRVEFPDLEMSTVAYGEYQKYVDAIGCRLVDEITGGAFTSTRSIWLSRQPRWRELVPAAVVGAFARLEIILDFDGLADRRVRLGMVEGEAGPTKLWPFVYENDAHEIDKLLCALRLIRHAQLTECECTDGHFDAAISLVGVLGCDAHTTANVAEPPVLRLLLASANTLWPPDLAARLGA</sequence>
<dbReference type="EMBL" id="KQ242163">
    <property type="protein sequence ID" value="KNC80357.1"/>
    <property type="molecule type" value="Genomic_DNA"/>
</dbReference>
<organism evidence="1 2">
    <name type="scientific">Sphaeroforma arctica JP610</name>
    <dbReference type="NCBI Taxonomy" id="667725"/>
    <lineage>
        <taxon>Eukaryota</taxon>
        <taxon>Ichthyosporea</taxon>
        <taxon>Ichthyophonida</taxon>
        <taxon>Sphaeroforma</taxon>
    </lineage>
</organism>
<dbReference type="AlphaFoldDB" id="A0A0L0FU50"/>
<keyword evidence="2" id="KW-1185">Reference proteome</keyword>
<dbReference type="Proteomes" id="UP000054560">
    <property type="component" value="Unassembled WGS sequence"/>
</dbReference>
<dbReference type="GeneID" id="25907779"/>
<name>A0A0L0FU50_9EUKA</name>